<keyword evidence="4" id="KW-1185">Reference proteome</keyword>
<dbReference type="EMBL" id="AYSA01000261">
    <property type="protein sequence ID" value="ESZ94217.1"/>
    <property type="molecule type" value="Genomic_DNA"/>
</dbReference>
<reference evidence="3 4" key="1">
    <citation type="journal article" date="2014" name="Genome Announc.">
        <title>Draft genome sequence of Sclerotinia borealis, a psychrophilic plant pathogenic fungus.</title>
        <authorList>
            <person name="Mardanov A.V."/>
            <person name="Beletsky A.V."/>
            <person name="Kadnikov V.V."/>
            <person name="Ignatov A.N."/>
            <person name="Ravin N.V."/>
        </authorList>
    </citation>
    <scope>NUCLEOTIDE SEQUENCE [LARGE SCALE GENOMIC DNA]</scope>
    <source>
        <strain evidence="4">F-4157</strain>
    </source>
</reference>
<feature type="region of interest" description="Disordered" evidence="2">
    <location>
        <begin position="204"/>
        <end position="279"/>
    </location>
</feature>
<feature type="compositionally biased region" description="Polar residues" evidence="2">
    <location>
        <begin position="49"/>
        <end position="61"/>
    </location>
</feature>
<evidence type="ECO:0000313" key="3">
    <source>
        <dbReference type="EMBL" id="ESZ94217.1"/>
    </source>
</evidence>
<evidence type="ECO:0000256" key="2">
    <source>
        <dbReference type="SAM" id="MobiDB-lite"/>
    </source>
</evidence>
<protein>
    <submittedName>
        <fullName evidence="3">Uncharacterized protein</fullName>
    </submittedName>
</protein>
<feature type="compositionally biased region" description="Polar residues" evidence="2">
    <location>
        <begin position="602"/>
        <end position="612"/>
    </location>
</feature>
<feature type="compositionally biased region" description="Polar residues" evidence="2">
    <location>
        <begin position="204"/>
        <end position="224"/>
    </location>
</feature>
<dbReference type="AlphaFoldDB" id="W9CBS7"/>
<name>W9CBS7_SCLBF</name>
<feature type="compositionally biased region" description="Polar residues" evidence="2">
    <location>
        <begin position="373"/>
        <end position="400"/>
    </location>
</feature>
<feature type="coiled-coil region" evidence="1">
    <location>
        <begin position="338"/>
        <end position="365"/>
    </location>
</feature>
<feature type="compositionally biased region" description="Basic and acidic residues" evidence="2">
    <location>
        <begin position="994"/>
        <end position="1004"/>
    </location>
</feature>
<gene>
    <name evidence="3" type="ORF">SBOR_5402</name>
</gene>
<feature type="region of interest" description="Disordered" evidence="2">
    <location>
        <begin position="652"/>
        <end position="731"/>
    </location>
</feature>
<feature type="region of interest" description="Disordered" evidence="2">
    <location>
        <begin position="590"/>
        <end position="627"/>
    </location>
</feature>
<feature type="compositionally biased region" description="Low complexity" evidence="2">
    <location>
        <begin position="559"/>
        <end position="576"/>
    </location>
</feature>
<feature type="compositionally biased region" description="Polar residues" evidence="2">
    <location>
        <begin position="798"/>
        <end position="809"/>
    </location>
</feature>
<feature type="compositionally biased region" description="Polar residues" evidence="2">
    <location>
        <begin position="519"/>
        <end position="529"/>
    </location>
</feature>
<feature type="compositionally biased region" description="Polar residues" evidence="2">
    <location>
        <begin position="971"/>
        <end position="983"/>
    </location>
</feature>
<evidence type="ECO:0000256" key="1">
    <source>
        <dbReference type="SAM" id="Coils"/>
    </source>
</evidence>
<proteinExistence type="predicted"/>
<dbReference type="HOGENOM" id="CLU_291204_0_0_1"/>
<accession>W9CBS7</accession>
<feature type="compositionally biased region" description="Polar residues" evidence="2">
    <location>
        <begin position="654"/>
        <end position="705"/>
    </location>
</feature>
<feature type="compositionally biased region" description="Polar residues" evidence="2">
    <location>
        <begin position="254"/>
        <end position="274"/>
    </location>
</feature>
<sequence>MSRFRGRDATAFSASLHVTDDAHAKIIDTNTFRLFEFGHQDRPKFPERPSTSGGIKKSTGNFPKRANTVKRETRDDLFFNPLTAHGKDGPTFYNFPLPSVRPPPSPVVAQMVEPLLRPYSPGSIKTSMTVHPNVGEAAIGMALGSPAHPPENMQQAQQSFGVETIRILHPMDDVSHYADSVVAPKQKKGRKWFGLFGSRKEKTPTSFYQLKPESQQEFPTSDPSSPEVKRTGRSRGRSASGKTSKKPNMKRAQTAPTTPSFQHSFQASTSTNIRAGTPDIRVQGPIGVEVLRSYPKVSSEGPKLDLALPSVQMERYSVMFGDILQKPSTNTSSLLQRRQATLDRLKSVEEALATKEAEIEARTKALTRRRATSPQPNHNSPSFSLFPNTPSRQGNRASSPSREKSSLHRSNTSPAGLSPARASFAPGFDNNTHADLVFDNKTPTNRSGHEHKDFSPTTSTKKPRKQSAKSSSSFPRPQPQIQTTRTWSPNKSQLLSPSSAEESEADARSTNGQEKEDSYNASQLTATKSNFEKKESTWQTGNSKKQNHGTPSSVSGSMTSETGTISSSHSTTSFASAPGSIYTNVVSLPEQEKMREKDSRKTSPTSFQSPQKAQDIKIPIKSTPGPRPIISTFNITTWSAGSAPRPIRILKSPVSENQSPPASSSRPLMQDPFSNASLASGLSPRPSLQKSPMTSANLSSTNISSPRKIPLPASPHPQRSIETTISSPHPEPTYNFHQKQASTSSITPSLLDVHIDETPINPSRSRSRDAEQKRLESAAGVSIARQISVSRQQRQLLIPIQTSNGTISKRNPRGRSPGITSPSDRQSEQSSISAGSGVGSGVGKRFVTGENVIGKNSKGSPLESVTELSLRGGILLSSVTGHTGGDVRGMGILNPGTRGDITIKSSRSLTPTLVLVPDVDEWSAGSSGGINGSNSNREKVEAMMKGTTSTRGNPEMVLGNGGSEWEEKGGNTLNVNMNKSQGARTEMGSGYVNRRSERGVVMEA</sequence>
<feature type="compositionally biased region" description="Basic and acidic residues" evidence="2">
    <location>
        <begin position="590"/>
        <end position="601"/>
    </location>
</feature>
<feature type="region of interest" description="Disordered" evidence="2">
    <location>
        <begin position="964"/>
        <end position="1004"/>
    </location>
</feature>
<dbReference type="Proteomes" id="UP000019487">
    <property type="component" value="Unassembled WGS sequence"/>
</dbReference>
<organism evidence="3 4">
    <name type="scientific">Sclerotinia borealis (strain F-4128)</name>
    <dbReference type="NCBI Taxonomy" id="1432307"/>
    <lineage>
        <taxon>Eukaryota</taxon>
        <taxon>Fungi</taxon>
        <taxon>Dikarya</taxon>
        <taxon>Ascomycota</taxon>
        <taxon>Pezizomycotina</taxon>
        <taxon>Leotiomycetes</taxon>
        <taxon>Helotiales</taxon>
        <taxon>Sclerotiniaceae</taxon>
        <taxon>Sclerotinia</taxon>
    </lineage>
</organism>
<dbReference type="OrthoDB" id="5404004at2759"/>
<feature type="region of interest" description="Disordered" evidence="2">
    <location>
        <begin position="798"/>
        <end position="843"/>
    </location>
</feature>
<dbReference type="STRING" id="1432307.W9CBS7"/>
<comment type="caution">
    <text evidence="3">The sequence shown here is derived from an EMBL/GenBank/DDBJ whole genome shotgun (WGS) entry which is preliminary data.</text>
</comment>
<feature type="compositionally biased region" description="Polar residues" evidence="2">
    <location>
        <begin position="537"/>
        <end position="558"/>
    </location>
</feature>
<feature type="region of interest" description="Disordered" evidence="2">
    <location>
        <begin position="366"/>
        <end position="577"/>
    </location>
</feature>
<feature type="compositionally biased region" description="Basic and acidic residues" evidence="2">
    <location>
        <begin position="766"/>
        <end position="776"/>
    </location>
</feature>
<evidence type="ECO:0000313" key="4">
    <source>
        <dbReference type="Proteomes" id="UP000019487"/>
    </source>
</evidence>
<feature type="region of interest" description="Disordered" evidence="2">
    <location>
        <begin position="756"/>
        <end position="779"/>
    </location>
</feature>
<feature type="compositionally biased region" description="Polar residues" evidence="2">
    <location>
        <begin position="468"/>
        <end position="495"/>
    </location>
</feature>
<feature type="region of interest" description="Disordered" evidence="2">
    <location>
        <begin position="40"/>
        <end position="69"/>
    </location>
</feature>
<keyword evidence="1" id="KW-0175">Coiled coil</keyword>